<keyword evidence="5" id="KW-1185">Reference proteome</keyword>
<sequence length="329" mass="36632">MLSRWHVHATGYANELRSLPDVVITAVWDEDQTRGKQWAEELGAEFVADLDTLLAREDVDAVCVNAPTNMHPEIMIAAAKAGKHIFTEKVMAITTKEAERIAKAVKDAGVKFCISFPHRTRPANLFAKKVVDEKLLGDITLMRVRNAHDGASSNWLPQYFYDPVQCGGGAMIDLGAHPMYLCRWILGKPLRITSMFNSFTNRPVEDNAVCVIEFENGAIAVVETSFVSKSSPFSLELYGTKGSLFVGGSENRVKLISDELATKISGWMMPSQLPEPLPSPIQQWVNGILRGSEIHFGVEDGVQLTELMEAAYISYREERMVEFSEIEHL</sequence>
<dbReference type="Pfam" id="PF22725">
    <property type="entry name" value="GFO_IDH_MocA_C3"/>
    <property type="match status" value="1"/>
</dbReference>
<dbReference type="PANTHER" id="PTHR43818">
    <property type="entry name" value="BCDNA.GH03377"/>
    <property type="match status" value="1"/>
</dbReference>
<dbReference type="InterPro" id="IPR050463">
    <property type="entry name" value="Gfo/Idh/MocA_oxidrdct_glycsds"/>
</dbReference>
<evidence type="ECO:0000313" key="4">
    <source>
        <dbReference type="EMBL" id="SFP86505.1"/>
    </source>
</evidence>
<evidence type="ECO:0000313" key="5">
    <source>
        <dbReference type="Proteomes" id="UP000198577"/>
    </source>
</evidence>
<name>A0A1I5TTV8_9FIRM</name>
<evidence type="ECO:0000259" key="3">
    <source>
        <dbReference type="Pfam" id="PF22725"/>
    </source>
</evidence>
<dbReference type="InterPro" id="IPR055170">
    <property type="entry name" value="GFO_IDH_MocA-like_dom"/>
</dbReference>
<protein>
    <submittedName>
        <fullName evidence="4">Predicted dehydrogenase</fullName>
    </submittedName>
</protein>
<dbReference type="PANTHER" id="PTHR43818:SF11">
    <property type="entry name" value="BCDNA.GH03377"/>
    <property type="match status" value="1"/>
</dbReference>
<dbReference type="Gene3D" id="3.30.360.10">
    <property type="entry name" value="Dihydrodipicolinate Reductase, domain 2"/>
    <property type="match status" value="1"/>
</dbReference>
<accession>A0A1I5TTV8</accession>
<dbReference type="GO" id="GO:0016491">
    <property type="term" value="F:oxidoreductase activity"/>
    <property type="evidence" value="ECO:0007669"/>
    <property type="project" value="UniProtKB-KW"/>
</dbReference>
<reference evidence="4 5" key="1">
    <citation type="submission" date="2016-10" db="EMBL/GenBank/DDBJ databases">
        <authorList>
            <person name="de Groot N.N."/>
        </authorList>
    </citation>
    <scope>NUCLEOTIDE SEQUENCE [LARGE SCALE GENOMIC DNA]</scope>
    <source>
        <strain evidence="4 5">DSM 20678</strain>
    </source>
</reference>
<dbReference type="SUPFAM" id="SSF55347">
    <property type="entry name" value="Glyceraldehyde-3-phosphate dehydrogenase-like, C-terminal domain"/>
    <property type="match status" value="1"/>
</dbReference>
<dbReference type="Gene3D" id="3.40.50.720">
    <property type="entry name" value="NAD(P)-binding Rossmann-like Domain"/>
    <property type="match status" value="1"/>
</dbReference>
<dbReference type="Pfam" id="PF01408">
    <property type="entry name" value="GFO_IDH_MocA"/>
    <property type="match status" value="1"/>
</dbReference>
<organism evidence="4 5">
    <name type="scientific">Caldicoprobacter faecalis</name>
    <dbReference type="NCBI Taxonomy" id="937334"/>
    <lineage>
        <taxon>Bacteria</taxon>
        <taxon>Bacillati</taxon>
        <taxon>Bacillota</taxon>
        <taxon>Clostridia</taxon>
        <taxon>Caldicoprobacterales</taxon>
        <taxon>Caldicoprobacteraceae</taxon>
        <taxon>Caldicoprobacter</taxon>
    </lineage>
</organism>
<dbReference type="GO" id="GO:0000166">
    <property type="term" value="F:nucleotide binding"/>
    <property type="evidence" value="ECO:0007669"/>
    <property type="project" value="InterPro"/>
</dbReference>
<gene>
    <name evidence="4" type="ORF">SAMN05444406_10556</name>
</gene>
<dbReference type="Proteomes" id="UP000198577">
    <property type="component" value="Unassembled WGS sequence"/>
</dbReference>
<feature type="domain" description="Gfo/Idh/MocA-like oxidoreductase N-terminal" evidence="2">
    <location>
        <begin position="16"/>
        <end position="113"/>
    </location>
</feature>
<dbReference type="STRING" id="937334.SAMN05444406_10556"/>
<proteinExistence type="predicted"/>
<dbReference type="InterPro" id="IPR000683">
    <property type="entry name" value="Gfo/Idh/MocA-like_OxRdtase_N"/>
</dbReference>
<dbReference type="AlphaFoldDB" id="A0A1I5TTV8"/>
<dbReference type="SUPFAM" id="SSF51735">
    <property type="entry name" value="NAD(P)-binding Rossmann-fold domains"/>
    <property type="match status" value="1"/>
</dbReference>
<keyword evidence="1" id="KW-0560">Oxidoreductase</keyword>
<dbReference type="InterPro" id="IPR036291">
    <property type="entry name" value="NAD(P)-bd_dom_sf"/>
</dbReference>
<feature type="domain" description="GFO/IDH/MocA-like oxidoreductase" evidence="3">
    <location>
        <begin position="127"/>
        <end position="244"/>
    </location>
</feature>
<evidence type="ECO:0000256" key="1">
    <source>
        <dbReference type="ARBA" id="ARBA00023002"/>
    </source>
</evidence>
<evidence type="ECO:0000259" key="2">
    <source>
        <dbReference type="Pfam" id="PF01408"/>
    </source>
</evidence>
<dbReference type="EMBL" id="FOXR01000005">
    <property type="protein sequence ID" value="SFP86505.1"/>
    <property type="molecule type" value="Genomic_DNA"/>
</dbReference>